<evidence type="ECO:0000256" key="1">
    <source>
        <dbReference type="ARBA" id="ARBA00008812"/>
    </source>
</evidence>
<evidence type="ECO:0000259" key="2">
    <source>
        <dbReference type="SMART" id="SM00867"/>
    </source>
</evidence>
<dbReference type="eggNOG" id="COG2353">
    <property type="taxonomic scope" value="Bacteria"/>
</dbReference>
<dbReference type="AlphaFoldDB" id="E1ICK3"/>
<dbReference type="Proteomes" id="UP000054010">
    <property type="component" value="Unassembled WGS sequence"/>
</dbReference>
<feature type="domain" description="Lipid/polyisoprenoid-binding YceI-like" evidence="2">
    <location>
        <begin position="2"/>
        <end position="160"/>
    </location>
</feature>
<sequence length="164" mass="18132">MTFSVRHLMIARTHGRFEQFQGTVNFDEQNPVNSSVDVSIDTASINTMNEQRDTHLKSNDFLDVATFPSMTFVSKRIEVVSANRGKIYGDLTIRGVTREVALSTEYNGQSKSPWGATSAGFSATTRINRKEWGLEWNVALETGGILVGDDVDISIDIEIIKDAG</sequence>
<dbReference type="HOGENOM" id="CLU_071003_3_0_0"/>
<comment type="caution">
    <text evidence="3">The sequence shown here is derived from an EMBL/GenBank/DDBJ whole genome shotgun (WGS) entry which is preliminary data.</text>
</comment>
<dbReference type="Pfam" id="PF04264">
    <property type="entry name" value="YceI"/>
    <property type="match status" value="1"/>
</dbReference>
<accession>E1ICK3</accession>
<dbReference type="Gene3D" id="2.40.128.110">
    <property type="entry name" value="Lipid/polyisoprenoid-binding, YceI-like"/>
    <property type="match status" value="1"/>
</dbReference>
<organism evidence="3 4">
    <name type="scientific">Oscillochloris trichoides DG-6</name>
    <dbReference type="NCBI Taxonomy" id="765420"/>
    <lineage>
        <taxon>Bacteria</taxon>
        <taxon>Bacillati</taxon>
        <taxon>Chloroflexota</taxon>
        <taxon>Chloroflexia</taxon>
        <taxon>Chloroflexales</taxon>
        <taxon>Chloroflexineae</taxon>
        <taxon>Oscillochloridaceae</taxon>
        <taxon>Oscillochloris</taxon>
    </lineage>
</organism>
<evidence type="ECO:0000313" key="3">
    <source>
        <dbReference type="EMBL" id="EFO81090.1"/>
    </source>
</evidence>
<evidence type="ECO:0000313" key="4">
    <source>
        <dbReference type="Proteomes" id="UP000054010"/>
    </source>
</evidence>
<proteinExistence type="inferred from homology"/>
<dbReference type="EMBL" id="ADVR01000027">
    <property type="protein sequence ID" value="EFO81090.1"/>
    <property type="molecule type" value="Genomic_DNA"/>
</dbReference>
<keyword evidence="4" id="KW-1185">Reference proteome</keyword>
<dbReference type="PANTHER" id="PTHR34406">
    <property type="entry name" value="PROTEIN YCEI"/>
    <property type="match status" value="1"/>
</dbReference>
<dbReference type="SUPFAM" id="SSF101874">
    <property type="entry name" value="YceI-like"/>
    <property type="match status" value="1"/>
</dbReference>
<dbReference type="PANTHER" id="PTHR34406:SF1">
    <property type="entry name" value="PROTEIN YCEI"/>
    <property type="match status" value="1"/>
</dbReference>
<protein>
    <submittedName>
        <fullName evidence="3">YceI family protein</fullName>
    </submittedName>
</protein>
<name>E1ICK3_9CHLR</name>
<dbReference type="STRING" id="765420.OSCT_1054"/>
<reference evidence="3 4" key="1">
    <citation type="journal article" date="2011" name="J. Bacteriol.">
        <title>Draft genome sequence of the anoxygenic filamentous phototrophic bacterium Oscillochloris trichoides subsp. DG-6.</title>
        <authorList>
            <person name="Kuznetsov B.B."/>
            <person name="Ivanovsky R.N."/>
            <person name="Keppen O.I."/>
            <person name="Sukhacheva M.V."/>
            <person name="Bumazhkin B.K."/>
            <person name="Patutina E.O."/>
            <person name="Beletsky A.V."/>
            <person name="Mardanov A.V."/>
            <person name="Baslerov R.V."/>
            <person name="Panteleeva A.N."/>
            <person name="Kolganova T.V."/>
            <person name="Ravin N.V."/>
            <person name="Skryabin K.G."/>
        </authorList>
    </citation>
    <scope>NUCLEOTIDE SEQUENCE [LARGE SCALE GENOMIC DNA]</scope>
    <source>
        <strain evidence="3 4">DG-6</strain>
    </source>
</reference>
<dbReference type="SMART" id="SM00867">
    <property type="entry name" value="YceI"/>
    <property type="match status" value="1"/>
</dbReference>
<gene>
    <name evidence="3" type="ORF">OSCT_1054</name>
</gene>
<comment type="similarity">
    <text evidence="1">Belongs to the UPF0312 family.</text>
</comment>
<dbReference type="InterPro" id="IPR007372">
    <property type="entry name" value="Lipid/polyisoprenoid-bd_YceI"/>
</dbReference>
<dbReference type="InterPro" id="IPR036761">
    <property type="entry name" value="TTHA0802/YceI-like_sf"/>
</dbReference>